<dbReference type="InterPro" id="IPR054465">
    <property type="entry name" value="Integrase_p58-like_C"/>
</dbReference>
<dbReference type="InterPro" id="IPR041588">
    <property type="entry name" value="Integrase_H2C2"/>
</dbReference>
<dbReference type="InParanoid" id="A0A2J7R3G5"/>
<dbReference type="InterPro" id="IPR050951">
    <property type="entry name" value="Retrovirus_Pol_polyprotein"/>
</dbReference>
<name>A0A2J7R3G5_9NEOP</name>
<evidence type="ECO:0000259" key="2">
    <source>
        <dbReference type="PROSITE" id="PS50994"/>
    </source>
</evidence>
<dbReference type="Pfam" id="PF17921">
    <property type="entry name" value="Integrase_H2C2"/>
    <property type="match status" value="1"/>
</dbReference>
<dbReference type="FunFam" id="3.30.420.10:FF:000032">
    <property type="entry name" value="Retrovirus-related Pol polyprotein from transposon 297-like Protein"/>
    <property type="match status" value="1"/>
</dbReference>
<dbReference type="EC" id="2.7.7.49" evidence="1"/>
<dbReference type="SUPFAM" id="SSF53098">
    <property type="entry name" value="Ribonuclease H-like"/>
    <property type="match status" value="1"/>
</dbReference>
<dbReference type="InterPro" id="IPR012337">
    <property type="entry name" value="RNaseH-like_sf"/>
</dbReference>
<dbReference type="InterPro" id="IPR036397">
    <property type="entry name" value="RNaseH_sf"/>
</dbReference>
<reference evidence="3 4" key="1">
    <citation type="submission" date="2017-12" db="EMBL/GenBank/DDBJ databases">
        <title>Hemimetabolous genomes reveal molecular basis of termite eusociality.</title>
        <authorList>
            <person name="Harrison M.C."/>
            <person name="Jongepier E."/>
            <person name="Robertson H.M."/>
            <person name="Arning N."/>
            <person name="Bitard-Feildel T."/>
            <person name="Chao H."/>
            <person name="Childers C.P."/>
            <person name="Dinh H."/>
            <person name="Doddapaneni H."/>
            <person name="Dugan S."/>
            <person name="Gowin J."/>
            <person name="Greiner C."/>
            <person name="Han Y."/>
            <person name="Hu H."/>
            <person name="Hughes D.S.T."/>
            <person name="Huylmans A.-K."/>
            <person name="Kemena C."/>
            <person name="Kremer L.P.M."/>
            <person name="Lee S.L."/>
            <person name="Lopez-Ezquerra A."/>
            <person name="Mallet L."/>
            <person name="Monroy-Kuhn J.M."/>
            <person name="Moser A."/>
            <person name="Murali S.C."/>
            <person name="Muzny D.M."/>
            <person name="Otani S."/>
            <person name="Piulachs M.-D."/>
            <person name="Poelchau M."/>
            <person name="Qu J."/>
            <person name="Schaub F."/>
            <person name="Wada-Katsumata A."/>
            <person name="Worley K.C."/>
            <person name="Xie Q."/>
            <person name="Ylla G."/>
            <person name="Poulsen M."/>
            <person name="Gibbs R.A."/>
            <person name="Schal C."/>
            <person name="Richards S."/>
            <person name="Belles X."/>
            <person name="Korb J."/>
            <person name="Bornberg-Bauer E."/>
        </authorList>
    </citation>
    <scope>NUCLEOTIDE SEQUENCE [LARGE SCALE GENOMIC DNA]</scope>
    <source>
        <tissue evidence="3">Whole body</tissue>
    </source>
</reference>
<dbReference type="Pfam" id="PF00665">
    <property type="entry name" value="rve"/>
    <property type="match status" value="1"/>
</dbReference>
<dbReference type="Gene3D" id="3.30.420.10">
    <property type="entry name" value="Ribonuclease H-like superfamily/Ribonuclease H"/>
    <property type="match status" value="1"/>
</dbReference>
<dbReference type="PANTHER" id="PTHR37984:SF15">
    <property type="entry name" value="INTEGRASE CATALYTIC DOMAIN-CONTAINING PROTEIN"/>
    <property type="match status" value="1"/>
</dbReference>
<feature type="domain" description="Integrase catalytic" evidence="2">
    <location>
        <begin position="165"/>
        <end position="324"/>
    </location>
</feature>
<evidence type="ECO:0000313" key="3">
    <source>
        <dbReference type="EMBL" id="PNF35391.1"/>
    </source>
</evidence>
<sequence>MREEVKQIRTIGTLPAAGWDPVTLREEQLKDPDIGPILREVENGQRPKWQDIVDRSPTYKSYWAQWKSLAVRNGVLERNWESANRRCQVAQIIIPRSRVKDILSELHGGPSGGHFGVNKTLNKVRQRFYWLQARTNIEKWCRQCDTCAASQGPRTRNRGQMHQYNVGAPFERVAIDIAGPFPRSNQGNRYLLIAMDYFTKWLEAYTILNQEASTIVEFLVANFFCRFGIPRELHSDQGRSFESHLLQEVLQGLGVSKTRTTPLHPQSDGMVERYVKTIEEHLRKVLASHQRDWDGKLPLFLLAYRASTHDTTGLTPAGLVFGRELRLPCDLLFGVPPDKELPTTDYAADLVDHLHDIHDYARRHLKLASDRMKTWYDKLANSAGYDDGDIVWLYRPTRKKGKSPKLQASWEGPYKVVTRINDVVHRIQMTPRSRMLVVHLDRLAPYHGAARDEQP</sequence>
<dbReference type="EMBL" id="NEVH01007819">
    <property type="protein sequence ID" value="PNF35391.1"/>
    <property type="molecule type" value="Genomic_DNA"/>
</dbReference>
<dbReference type="InterPro" id="IPR001584">
    <property type="entry name" value="Integrase_cat-core"/>
</dbReference>
<dbReference type="AlphaFoldDB" id="A0A2J7R3G5"/>
<gene>
    <name evidence="3" type="ORF">B7P43_G01742</name>
</gene>
<dbReference type="GO" id="GO:0015074">
    <property type="term" value="P:DNA integration"/>
    <property type="evidence" value="ECO:0007669"/>
    <property type="project" value="InterPro"/>
</dbReference>
<dbReference type="OrthoDB" id="8052391at2759"/>
<dbReference type="GO" id="GO:0003676">
    <property type="term" value="F:nucleic acid binding"/>
    <property type="evidence" value="ECO:0007669"/>
    <property type="project" value="InterPro"/>
</dbReference>
<dbReference type="Proteomes" id="UP000235965">
    <property type="component" value="Unassembled WGS sequence"/>
</dbReference>
<dbReference type="PROSITE" id="PS50994">
    <property type="entry name" value="INTEGRASE"/>
    <property type="match status" value="1"/>
</dbReference>
<dbReference type="Pfam" id="PF22938">
    <property type="entry name" value="Integrase_p58_C"/>
    <property type="match status" value="1"/>
</dbReference>
<dbReference type="GO" id="GO:0003964">
    <property type="term" value="F:RNA-directed DNA polymerase activity"/>
    <property type="evidence" value="ECO:0007669"/>
    <property type="project" value="UniProtKB-EC"/>
</dbReference>
<comment type="caution">
    <text evidence="3">The sequence shown here is derived from an EMBL/GenBank/DDBJ whole genome shotgun (WGS) entry which is preliminary data.</text>
</comment>
<evidence type="ECO:0000313" key="4">
    <source>
        <dbReference type="Proteomes" id="UP000235965"/>
    </source>
</evidence>
<dbReference type="Gene3D" id="1.10.340.70">
    <property type="match status" value="1"/>
</dbReference>
<dbReference type="STRING" id="105785.A0A2J7R3G5"/>
<organism evidence="3 4">
    <name type="scientific">Cryptotermes secundus</name>
    <dbReference type="NCBI Taxonomy" id="105785"/>
    <lineage>
        <taxon>Eukaryota</taxon>
        <taxon>Metazoa</taxon>
        <taxon>Ecdysozoa</taxon>
        <taxon>Arthropoda</taxon>
        <taxon>Hexapoda</taxon>
        <taxon>Insecta</taxon>
        <taxon>Pterygota</taxon>
        <taxon>Neoptera</taxon>
        <taxon>Polyneoptera</taxon>
        <taxon>Dictyoptera</taxon>
        <taxon>Blattodea</taxon>
        <taxon>Blattoidea</taxon>
        <taxon>Termitoidae</taxon>
        <taxon>Kalotermitidae</taxon>
        <taxon>Cryptotermitinae</taxon>
        <taxon>Cryptotermes</taxon>
    </lineage>
</organism>
<dbReference type="FunFam" id="1.10.340.70:FF:000001">
    <property type="entry name" value="Retrovirus-related Pol polyprotein from transposon gypsy-like Protein"/>
    <property type="match status" value="1"/>
</dbReference>
<proteinExistence type="predicted"/>
<keyword evidence="4" id="KW-1185">Reference proteome</keyword>
<accession>A0A2J7R3G5</accession>
<evidence type="ECO:0000256" key="1">
    <source>
        <dbReference type="ARBA" id="ARBA00012493"/>
    </source>
</evidence>
<protein>
    <recommendedName>
        <fullName evidence="1">RNA-directed DNA polymerase</fullName>
        <ecNumber evidence="1">2.7.7.49</ecNumber>
    </recommendedName>
</protein>
<dbReference type="PANTHER" id="PTHR37984">
    <property type="entry name" value="PROTEIN CBG26694"/>
    <property type="match status" value="1"/>
</dbReference>